<feature type="signal peptide" evidence="2">
    <location>
        <begin position="1"/>
        <end position="27"/>
    </location>
</feature>
<protein>
    <submittedName>
        <fullName evidence="4">Unnamed protein product</fullName>
    </submittedName>
</protein>
<dbReference type="InterPro" id="IPR057626">
    <property type="entry name" value="S-S_Temptin"/>
</dbReference>
<gene>
    <name evidence="4" type="ORF">Pfra01_000853300</name>
</gene>
<evidence type="ECO:0000313" key="5">
    <source>
        <dbReference type="Proteomes" id="UP001165121"/>
    </source>
</evidence>
<dbReference type="Proteomes" id="UP001165121">
    <property type="component" value="Unassembled WGS sequence"/>
</dbReference>
<feature type="compositionally biased region" description="Low complexity" evidence="1">
    <location>
        <begin position="213"/>
        <end position="276"/>
    </location>
</feature>
<evidence type="ECO:0000256" key="2">
    <source>
        <dbReference type="SAM" id="SignalP"/>
    </source>
</evidence>
<dbReference type="OrthoDB" id="129121at2759"/>
<accession>A0A9W7CMD3</accession>
<proteinExistence type="predicted"/>
<name>A0A9W7CMD3_9STRA</name>
<evidence type="ECO:0000256" key="1">
    <source>
        <dbReference type="SAM" id="MobiDB-lite"/>
    </source>
</evidence>
<organism evidence="4 5">
    <name type="scientific">Phytophthora fragariaefolia</name>
    <dbReference type="NCBI Taxonomy" id="1490495"/>
    <lineage>
        <taxon>Eukaryota</taxon>
        <taxon>Sar</taxon>
        <taxon>Stramenopiles</taxon>
        <taxon>Oomycota</taxon>
        <taxon>Peronosporomycetes</taxon>
        <taxon>Peronosporales</taxon>
        <taxon>Peronosporaceae</taxon>
        <taxon>Phytophthora</taxon>
    </lineage>
</organism>
<feature type="compositionally biased region" description="Basic and acidic residues" evidence="1">
    <location>
        <begin position="115"/>
        <end position="124"/>
    </location>
</feature>
<comment type="caution">
    <text evidence="4">The sequence shown here is derived from an EMBL/GenBank/DDBJ whole genome shotgun (WGS) entry which is preliminary data.</text>
</comment>
<reference evidence="4" key="1">
    <citation type="submission" date="2023-04" db="EMBL/GenBank/DDBJ databases">
        <title>Phytophthora fragariaefolia NBRC 109709.</title>
        <authorList>
            <person name="Ichikawa N."/>
            <person name="Sato H."/>
            <person name="Tonouchi N."/>
        </authorList>
    </citation>
    <scope>NUCLEOTIDE SEQUENCE</scope>
    <source>
        <strain evidence="4">NBRC 109709</strain>
    </source>
</reference>
<feature type="domain" description="Temptin Cys/Cys disulfide" evidence="3">
    <location>
        <begin position="26"/>
        <end position="117"/>
    </location>
</feature>
<keyword evidence="5" id="KW-1185">Reference proteome</keyword>
<dbReference type="EMBL" id="BSXT01000769">
    <property type="protein sequence ID" value="GMF33872.1"/>
    <property type="molecule type" value="Genomic_DNA"/>
</dbReference>
<dbReference type="Pfam" id="PF24784">
    <property type="entry name" value="Temptin_C"/>
    <property type="match status" value="1"/>
</dbReference>
<feature type="chain" id="PRO_5040994956" evidence="2">
    <location>
        <begin position="28"/>
        <end position="298"/>
    </location>
</feature>
<evidence type="ECO:0000259" key="3">
    <source>
        <dbReference type="Pfam" id="PF24784"/>
    </source>
</evidence>
<sequence length="298" mass="29347">MKISIVSATQMVAAMVLAALLTPKVESSKKFVKMIPNGGNVPDTPAIGHPDGTGKSAATNAFGDAFAAAGYKWTKELCQADTDGDGQTNGQELGDPCCEWDKDANPVVLYTTVSHPDDASKKSDPSLWASKCGSGTSSTSSATGGPSTSTTSSTISTGASSGSVATSTPSTSSTTSSGSSSATTPSSGSTASSPNSQSHEHDHSTMHMSNNYTHSDSTTGSLSSSGSSSSAIEVGSPSASSASSRSAVRSAGSESSAAPSPSSPSSSSNTPSTSGASAVSPILLMTTGAVFALVTFLA</sequence>
<dbReference type="InterPro" id="IPR055313">
    <property type="entry name" value="Temptin-like"/>
</dbReference>
<dbReference type="PANTHER" id="PTHR34737">
    <property type="entry name" value="EF-HAND DOMAIN-CONTAINING PROTEIN"/>
    <property type="match status" value="1"/>
</dbReference>
<feature type="compositionally biased region" description="Low complexity" evidence="1">
    <location>
        <begin position="133"/>
        <end position="194"/>
    </location>
</feature>
<evidence type="ECO:0000313" key="4">
    <source>
        <dbReference type="EMBL" id="GMF33872.1"/>
    </source>
</evidence>
<dbReference type="AlphaFoldDB" id="A0A9W7CMD3"/>
<dbReference type="PANTHER" id="PTHR34737:SF2">
    <property type="entry name" value="EF-HAND DOMAIN-CONTAINING PROTEIN"/>
    <property type="match status" value="1"/>
</dbReference>
<keyword evidence="2" id="KW-0732">Signal</keyword>
<feature type="region of interest" description="Disordered" evidence="1">
    <location>
        <begin position="115"/>
        <end position="276"/>
    </location>
</feature>